<sequence>KFQPQYFRPLQPRSPKTRTYNFDQRYLLFAFLPRALQHTHSTTPPPPHPRCSALLPPSARPPLSPCAPRTCATTAARAPRTCRSRRRIRAAQRVSTRRRCVCRSACERARTRTRRNTPHTRCHRVTFVAPFARRVLLRT</sequence>
<feature type="non-terminal residue" evidence="1">
    <location>
        <position position="139"/>
    </location>
</feature>
<reference evidence="1" key="1">
    <citation type="submission" date="1996-10" db="EMBL/GenBank/DDBJ databases">
        <authorList>
            <person name="Coulson R.M.R."/>
        </authorList>
    </citation>
    <scope>NUCLEOTIDE SEQUENCE</scope>
    <source>
        <strain evidence="1">LV39</strain>
    </source>
</reference>
<protein>
    <submittedName>
        <fullName evidence="1">mRNA, 5' region of clone Lm DRS-2</fullName>
    </submittedName>
</protein>
<dbReference type="EMBL" id="Y09090">
    <property type="protein sequence ID" value="CAA70308.1"/>
    <property type="molecule type" value="mRNA"/>
</dbReference>
<name>O00830_LEIMA</name>
<organism evidence="1">
    <name type="scientific">Leishmania major</name>
    <dbReference type="NCBI Taxonomy" id="5664"/>
    <lineage>
        <taxon>Eukaryota</taxon>
        <taxon>Discoba</taxon>
        <taxon>Euglenozoa</taxon>
        <taxon>Kinetoplastea</taxon>
        <taxon>Metakinetoplastina</taxon>
        <taxon>Trypanosomatida</taxon>
        <taxon>Trypanosomatidae</taxon>
        <taxon>Leishmaniinae</taxon>
        <taxon>Leishmania</taxon>
    </lineage>
</organism>
<evidence type="ECO:0000313" key="1">
    <source>
        <dbReference type="EMBL" id="CAA70308.1"/>
    </source>
</evidence>
<dbReference type="AlphaFoldDB" id="O00830"/>
<accession>O00830</accession>
<feature type="non-terminal residue" evidence="1">
    <location>
        <position position="1"/>
    </location>
</feature>
<proteinExistence type="evidence at transcript level"/>